<feature type="transmembrane region" description="Helical" evidence="11">
    <location>
        <begin position="79"/>
        <end position="97"/>
    </location>
</feature>
<evidence type="ECO:0000256" key="10">
    <source>
        <dbReference type="ARBA" id="ARBA00023136"/>
    </source>
</evidence>
<dbReference type="Gene3D" id="3.30.2010.10">
    <property type="entry name" value="Metalloproteases ('zincins'), catalytic domain"/>
    <property type="match status" value="1"/>
</dbReference>
<evidence type="ECO:0000259" key="12">
    <source>
        <dbReference type="Pfam" id="PF01435"/>
    </source>
</evidence>
<keyword evidence="3" id="KW-0645">Protease</keyword>
<dbReference type="PANTHER" id="PTHR43221">
    <property type="entry name" value="PROTEASE HTPX"/>
    <property type="match status" value="1"/>
</dbReference>
<dbReference type="AlphaFoldDB" id="A0A6J6DN03"/>
<evidence type="ECO:0000256" key="7">
    <source>
        <dbReference type="ARBA" id="ARBA00022833"/>
    </source>
</evidence>
<keyword evidence="2" id="KW-1003">Cell membrane</keyword>
<keyword evidence="9" id="KW-0482">Metalloprotease</keyword>
<keyword evidence="10 11" id="KW-0472">Membrane</keyword>
<name>A0A6J6DN03_9ZZZZ</name>
<evidence type="ECO:0000256" key="6">
    <source>
        <dbReference type="ARBA" id="ARBA00022801"/>
    </source>
</evidence>
<dbReference type="GO" id="GO:0046872">
    <property type="term" value="F:metal ion binding"/>
    <property type="evidence" value="ECO:0007669"/>
    <property type="project" value="UniProtKB-KW"/>
</dbReference>
<dbReference type="PANTHER" id="PTHR43221:SF2">
    <property type="entry name" value="PROTEASE HTPX HOMOLOG"/>
    <property type="match status" value="1"/>
</dbReference>
<dbReference type="GO" id="GO:0004222">
    <property type="term" value="F:metalloendopeptidase activity"/>
    <property type="evidence" value="ECO:0007669"/>
    <property type="project" value="InterPro"/>
</dbReference>
<dbReference type="InterPro" id="IPR050083">
    <property type="entry name" value="HtpX_protease"/>
</dbReference>
<accession>A0A6J6DN03</accession>
<evidence type="ECO:0000256" key="8">
    <source>
        <dbReference type="ARBA" id="ARBA00022989"/>
    </source>
</evidence>
<feature type="transmembrane region" description="Helical" evidence="11">
    <location>
        <begin position="192"/>
        <end position="214"/>
    </location>
</feature>
<dbReference type="InterPro" id="IPR001915">
    <property type="entry name" value="Peptidase_M48"/>
</dbReference>
<evidence type="ECO:0000256" key="3">
    <source>
        <dbReference type="ARBA" id="ARBA00022670"/>
    </source>
</evidence>
<sequence>MTTVGALVEANAPTPAALRDRCSLGAVTGRTSYRVAMHVGGRRVESSAIAALVPVLVVLPMSLAALALVWLPLHLVWDVSFTWFAVGYLACAVLLFVRPVQTAVLARLLGARPPTRDERVRLDTAWRSVLQAARLPRHRYVLAVLPADELNAFACGGHLVVVTTLAVETLPRDELAGVLAHELSHHLGFHTVALTIAQWLSVPVLVIARLGFFLQNVAAAATTSFASHSAALTFLGRLVSGVLTVVSWVLLSGLLVANAAGNLTGRAAEFQADERAVLLGFGPQLSNALRRVVAMGVGERPRTLREHLAATHPPARTRMAKIDALRRAREGTSL</sequence>
<protein>
    <submittedName>
        <fullName evidence="13">Unannotated protein</fullName>
    </submittedName>
</protein>
<evidence type="ECO:0000313" key="13">
    <source>
        <dbReference type="EMBL" id="CAB4564494.1"/>
    </source>
</evidence>
<evidence type="ECO:0000256" key="5">
    <source>
        <dbReference type="ARBA" id="ARBA00022723"/>
    </source>
</evidence>
<organism evidence="13">
    <name type="scientific">freshwater metagenome</name>
    <dbReference type="NCBI Taxonomy" id="449393"/>
    <lineage>
        <taxon>unclassified sequences</taxon>
        <taxon>metagenomes</taxon>
        <taxon>ecological metagenomes</taxon>
    </lineage>
</organism>
<reference evidence="13" key="1">
    <citation type="submission" date="2020-05" db="EMBL/GenBank/DDBJ databases">
        <authorList>
            <person name="Chiriac C."/>
            <person name="Salcher M."/>
            <person name="Ghai R."/>
            <person name="Kavagutti S V."/>
        </authorList>
    </citation>
    <scope>NUCLEOTIDE SEQUENCE</scope>
</reference>
<evidence type="ECO:0000256" key="4">
    <source>
        <dbReference type="ARBA" id="ARBA00022692"/>
    </source>
</evidence>
<dbReference type="EMBL" id="CAEZSR010000071">
    <property type="protein sequence ID" value="CAB4564494.1"/>
    <property type="molecule type" value="Genomic_DNA"/>
</dbReference>
<gene>
    <name evidence="13" type="ORF">UFOPK1493_02003</name>
</gene>
<keyword evidence="7" id="KW-0862">Zinc</keyword>
<keyword evidence="4 11" id="KW-0812">Transmembrane</keyword>
<comment type="cofactor">
    <cofactor evidence="1">
        <name>Zn(2+)</name>
        <dbReference type="ChEBI" id="CHEBI:29105"/>
    </cofactor>
</comment>
<feature type="domain" description="Peptidase M48" evidence="12">
    <location>
        <begin position="121"/>
        <end position="324"/>
    </location>
</feature>
<evidence type="ECO:0000256" key="11">
    <source>
        <dbReference type="SAM" id="Phobius"/>
    </source>
</evidence>
<dbReference type="Pfam" id="PF01435">
    <property type="entry name" value="Peptidase_M48"/>
    <property type="match status" value="1"/>
</dbReference>
<evidence type="ECO:0000256" key="1">
    <source>
        <dbReference type="ARBA" id="ARBA00001947"/>
    </source>
</evidence>
<dbReference type="GO" id="GO:0006508">
    <property type="term" value="P:proteolysis"/>
    <property type="evidence" value="ECO:0007669"/>
    <property type="project" value="UniProtKB-KW"/>
</dbReference>
<keyword evidence="8 11" id="KW-1133">Transmembrane helix</keyword>
<feature type="transmembrane region" description="Helical" evidence="11">
    <location>
        <begin position="234"/>
        <end position="257"/>
    </location>
</feature>
<keyword evidence="5" id="KW-0479">Metal-binding</keyword>
<evidence type="ECO:0000256" key="2">
    <source>
        <dbReference type="ARBA" id="ARBA00022475"/>
    </source>
</evidence>
<evidence type="ECO:0000256" key="9">
    <source>
        <dbReference type="ARBA" id="ARBA00023049"/>
    </source>
</evidence>
<proteinExistence type="predicted"/>
<feature type="transmembrane region" description="Helical" evidence="11">
    <location>
        <begin position="48"/>
        <end position="73"/>
    </location>
</feature>
<keyword evidence="6" id="KW-0378">Hydrolase</keyword>